<organism evidence="3 4">
    <name type="scientific">Methanolapillus africanus</name>
    <dbReference type="NCBI Taxonomy" id="3028297"/>
    <lineage>
        <taxon>Archaea</taxon>
        <taxon>Methanobacteriati</taxon>
        <taxon>Methanobacteriota</taxon>
        <taxon>Stenosarchaea group</taxon>
        <taxon>Methanomicrobia</taxon>
        <taxon>Methanosarcinales</taxon>
        <taxon>Methanosarcinaceae</taxon>
        <taxon>Methanolapillus</taxon>
    </lineage>
</organism>
<keyword evidence="1" id="KW-0472">Membrane</keyword>
<dbReference type="PROSITE" id="PS50853">
    <property type="entry name" value="FN3"/>
    <property type="match status" value="1"/>
</dbReference>
<evidence type="ECO:0000313" key="3">
    <source>
        <dbReference type="EMBL" id="MDV0447896.1"/>
    </source>
</evidence>
<feature type="transmembrane region" description="Helical" evidence="1">
    <location>
        <begin position="1214"/>
        <end position="1238"/>
    </location>
</feature>
<evidence type="ECO:0000256" key="1">
    <source>
        <dbReference type="SAM" id="Phobius"/>
    </source>
</evidence>
<reference evidence="3" key="1">
    <citation type="submission" date="2023-06" db="EMBL/GenBank/DDBJ databases">
        <title>Genome sequence of Methanosarcinaceae archaeon Ag5.</title>
        <authorList>
            <person name="Protasov E."/>
            <person name="Platt K."/>
            <person name="Poehlein A."/>
            <person name="Daniel R."/>
            <person name="Brune A."/>
        </authorList>
    </citation>
    <scope>NUCLEOTIDE SEQUENCE</scope>
    <source>
        <strain evidence="3">Ag5</strain>
    </source>
</reference>
<dbReference type="InterPro" id="IPR013783">
    <property type="entry name" value="Ig-like_fold"/>
</dbReference>
<accession>A0AAE4SDT1</accession>
<sequence>MNKMIFKVLIALLVMFAMIGAASAAVGNLTLDSVNGTSGAYNMTWKWDGGGNTYSVSINGTPDASFDPTKSVYTLENINLSEDYVILVTDTTDSDTNTSTNKALDISATTLESTSATNDTVYKLVTNPTSTFQVYGSSWANYDDSTGISGSTSASTTVNYRLTDAGGNLSVNQSVDFPVLGSISSVNSTDAGNSSKHNISWTISDFNGWNHVEYSVYENTTPGTLILDNQTLASSSDKINVSNLESGKTYVLQAHGVTSSGTMGATTPVGYSLLVTNEVTLAAAATPLFPSDGAGTTGFDGNNTSINITGQFNTNMVVNATTLVNCSFEWTLNNSSSTVETKNNVTDSKTDNFTWTPNATGKYTLKLVVKEVANNSNNQTLTWNITVTERDTGNRVWTPDLPDDKYIWDARSFSGFYYNLDTGEGDEKMTIYNISRSISKGDIEYITTPSVTNFSYSGWNTYNVVGFMGDKYFAGYDNTSLMSSGYLSKVLIDSDEKINANMGQYIPLEEGYSLKVSQVDVNGNKVLLVLEKDGKEIVTSPVAGGADFEYEKKIGGNNTVIVKAHVDSVFQGTESSLVTVRGLFQISDNLTKLESGTKIDKMEITNVGSTQIEMKNHESVSLSAGSNITLMGKMKIEVADDSSQLRFAPYIEYTEPGKYEIRGTVSDYGTAGYDINQWTPRNFEGFYYDIDDNDFNTESITVSGVSNSSRTIAKGNLTYKSEAVQTEFNHTAWQKYYVVGFMGEKYFAGYNDTSLLNSGYLSKVLIDDDDKRNANMGQYIPLEDGYSIKVSQVDVNGNKALLVLEKNGKEIVSSPVSGGGDFEYEKKIGNNNTVIIKAHVDSVFQGTESSIVVIKGLFQISDNVTKLDDSARYGKMEVSSHSGGIELVNRDTVGLSSGNTVDFMTVGNTTMSFKVGDNSTLRYAPIVIREVGSNASLEVKASPNPVTVGKAVNITVSDRGTTLEGATVIANGTTVGTTNSSGMISYTPNSVGTIKITATKSGYVDGSASLTVQGEAKNMSMSISPDSVYPGTTVTIRVYDSLNNSSISGAKIYVGSDNVGSTDSSGQLNYTFNSSGTFTVLANATDYLNTSKTVNVVSKVNFVFSNYSLSPENLSAGKTTKLSFDITNNGIESGSHTVTLQLVDAAGTVVDEDSKTVSLDVGKSKSVTLSVKPKTEGTYSLVLKEDNNVVSNVPSNIGTVSVGPSSGLFGGSTAVYVVIAIVAIIVLAVLGYLGYLFGVKGATRSNYKEVSGQVTSDLKNKFKRNK</sequence>
<keyword evidence="1" id="KW-0812">Transmembrane</keyword>
<dbReference type="Proteomes" id="UP001271789">
    <property type="component" value="Unassembled WGS sequence"/>
</dbReference>
<dbReference type="InterPro" id="IPR006457">
    <property type="entry name" value="S_layer-rel_Mac"/>
</dbReference>
<feature type="domain" description="Fibronectin type-III" evidence="2">
    <location>
        <begin position="182"/>
        <end position="279"/>
    </location>
</feature>
<dbReference type="Pfam" id="PF07752">
    <property type="entry name" value="S-layer"/>
    <property type="match status" value="2"/>
</dbReference>
<dbReference type="InterPro" id="IPR003961">
    <property type="entry name" value="FN3_dom"/>
</dbReference>
<dbReference type="Gene3D" id="2.60.40.10">
    <property type="entry name" value="Immunoglobulins"/>
    <property type="match status" value="1"/>
</dbReference>
<name>A0AAE4SDT1_9EURY</name>
<dbReference type="NCBIfam" id="TIGR01567">
    <property type="entry name" value="S_layer_rel_Mac"/>
    <property type="match status" value="2"/>
</dbReference>
<gene>
    <name evidence="3" type="ORF">MsAg5_18170</name>
</gene>
<comment type="caution">
    <text evidence="3">The sequence shown here is derived from an EMBL/GenBank/DDBJ whole genome shotgun (WGS) entry which is preliminary data.</text>
</comment>
<keyword evidence="4" id="KW-1185">Reference proteome</keyword>
<keyword evidence="1" id="KW-1133">Transmembrane helix</keyword>
<dbReference type="AlphaFoldDB" id="A0AAE4SDT1"/>
<dbReference type="EMBL" id="JAWDKD010000034">
    <property type="protein sequence ID" value="MDV0447896.1"/>
    <property type="molecule type" value="Genomic_DNA"/>
</dbReference>
<dbReference type="Gene3D" id="2.60.40.4190">
    <property type="match status" value="2"/>
</dbReference>
<proteinExistence type="predicted"/>
<protein>
    <recommendedName>
        <fullName evidence="2">Fibronectin type-III domain-containing protein</fullName>
    </recommendedName>
</protein>
<dbReference type="RefSeq" id="WP_338100347.1">
    <property type="nucleotide sequence ID" value="NZ_JAWDKD010000034.1"/>
</dbReference>
<dbReference type="Gene3D" id="2.60.98.40">
    <property type="match status" value="2"/>
</dbReference>
<evidence type="ECO:0000259" key="2">
    <source>
        <dbReference type="PROSITE" id="PS50853"/>
    </source>
</evidence>
<evidence type="ECO:0000313" key="4">
    <source>
        <dbReference type="Proteomes" id="UP001271789"/>
    </source>
</evidence>